<evidence type="ECO:0000313" key="1">
    <source>
        <dbReference type="EMBL" id="GIQ70951.1"/>
    </source>
</evidence>
<name>A0A8J4H752_9BACL</name>
<dbReference type="AlphaFoldDB" id="A0A8J4H752"/>
<proteinExistence type="predicted"/>
<evidence type="ECO:0000313" key="2">
    <source>
        <dbReference type="Proteomes" id="UP000677918"/>
    </source>
</evidence>
<keyword evidence="2" id="KW-1185">Reference proteome</keyword>
<protein>
    <submittedName>
        <fullName evidence="1">Uncharacterized protein</fullName>
    </submittedName>
</protein>
<accession>A0A8J4H752</accession>
<comment type="caution">
    <text evidence="1">The sequence shown here is derived from an EMBL/GenBank/DDBJ whole genome shotgun (WGS) entry which is preliminary data.</text>
</comment>
<organism evidence="1 2">
    <name type="scientific">Xylanibacillus composti</name>
    <dbReference type="NCBI Taxonomy" id="1572762"/>
    <lineage>
        <taxon>Bacteria</taxon>
        <taxon>Bacillati</taxon>
        <taxon>Bacillota</taxon>
        <taxon>Bacilli</taxon>
        <taxon>Bacillales</taxon>
        <taxon>Paenibacillaceae</taxon>
        <taxon>Xylanibacillus</taxon>
    </lineage>
</organism>
<dbReference type="Proteomes" id="UP000677918">
    <property type="component" value="Unassembled WGS sequence"/>
</dbReference>
<sequence length="65" mass="6949">MVEIIVARNSGMDRLPLCAEASPETTRLAACEQTAGALSFMRTVDAAGERAAPMSEVWRKAGQKP</sequence>
<gene>
    <name evidence="1" type="ORF">XYCOK13_37750</name>
</gene>
<reference evidence="1" key="1">
    <citation type="submission" date="2021-04" db="EMBL/GenBank/DDBJ databases">
        <title>Draft genome sequence of Xylanibacillus composti strain K13.</title>
        <authorList>
            <person name="Uke A."/>
            <person name="Chhe C."/>
            <person name="Baramee S."/>
            <person name="Kosugi A."/>
        </authorList>
    </citation>
    <scope>NUCLEOTIDE SEQUENCE</scope>
    <source>
        <strain evidence="1">K13</strain>
    </source>
</reference>
<dbReference type="EMBL" id="BOVK01000064">
    <property type="protein sequence ID" value="GIQ70951.1"/>
    <property type="molecule type" value="Genomic_DNA"/>
</dbReference>